<dbReference type="KEGG" id="aab:A4R43_01470"/>
<dbReference type="InterPro" id="IPR006015">
    <property type="entry name" value="Universal_stress_UspA"/>
</dbReference>
<dbReference type="PANTHER" id="PTHR31964:SF113">
    <property type="entry name" value="USPA DOMAIN-CONTAINING PROTEIN"/>
    <property type="match status" value="1"/>
</dbReference>
<dbReference type="PRINTS" id="PR01438">
    <property type="entry name" value="UNVRSLSTRESS"/>
</dbReference>
<dbReference type="InterPro" id="IPR006016">
    <property type="entry name" value="UspA"/>
</dbReference>
<feature type="domain" description="UspA" evidence="2">
    <location>
        <begin position="12"/>
        <end position="153"/>
    </location>
</feature>
<dbReference type="Proteomes" id="UP000250434">
    <property type="component" value="Chromosome"/>
</dbReference>
<evidence type="ECO:0000256" key="1">
    <source>
        <dbReference type="ARBA" id="ARBA00008791"/>
    </source>
</evidence>
<proteinExistence type="inferred from homology"/>
<protein>
    <recommendedName>
        <fullName evidence="2">UspA domain-containing protein</fullName>
    </recommendedName>
</protein>
<dbReference type="Gene3D" id="3.40.50.620">
    <property type="entry name" value="HUPs"/>
    <property type="match status" value="2"/>
</dbReference>
<evidence type="ECO:0000313" key="4">
    <source>
        <dbReference type="Proteomes" id="UP000250434"/>
    </source>
</evidence>
<dbReference type="CDD" id="cd00293">
    <property type="entry name" value="USP-like"/>
    <property type="match status" value="1"/>
</dbReference>
<accession>A0A344KZX8</accession>
<dbReference type="EMBL" id="CP015163">
    <property type="protein sequence ID" value="AXB41352.1"/>
    <property type="molecule type" value="Genomic_DNA"/>
</dbReference>
<comment type="similarity">
    <text evidence="1">Belongs to the universal stress protein A family.</text>
</comment>
<dbReference type="InterPro" id="IPR014729">
    <property type="entry name" value="Rossmann-like_a/b/a_fold"/>
</dbReference>
<evidence type="ECO:0000313" key="3">
    <source>
        <dbReference type="EMBL" id="AXB41352.1"/>
    </source>
</evidence>
<dbReference type="SUPFAM" id="SSF52402">
    <property type="entry name" value="Adenine nucleotide alpha hydrolases-like"/>
    <property type="match status" value="2"/>
</dbReference>
<dbReference type="PANTHER" id="PTHR31964">
    <property type="entry name" value="ADENINE NUCLEOTIDE ALPHA HYDROLASES-LIKE SUPERFAMILY PROTEIN"/>
    <property type="match status" value="1"/>
</dbReference>
<dbReference type="OrthoDB" id="3404132at2"/>
<dbReference type="RefSeq" id="WP_113690609.1">
    <property type="nucleotide sequence ID" value="NZ_CP015163.1"/>
</dbReference>
<gene>
    <name evidence="3" type="ORF">A4R43_01470</name>
</gene>
<sequence>MGVPAGVAQGAVLTGFDGSDGARRAVAWAAEEAVRSQCALLIVQCFEWTPPIMDGWAGVGYTTDVGGERLRQQAEQQLNEIAESTRHANPGLVVETAQLDGSAGTVLPQTAEERHAGLIVVGASGHGALARALLGSTAAELVRAARHPVIVVRGDEVDGPDAPVVVGVDGSALSDRAVEFAFEFAARHNAPLVAAHAWSDWPVGLLATAPMAPIGRDREDDALRQAVRSHVDQYATRFPDVRYELEFSRDTPALLLTDLAARARLLVVGSHGRGPIASTFLGSVSHAVLYHAPCPVAVLRGD</sequence>
<organism evidence="3 4">
    <name type="scientific">Amycolatopsis albispora</name>
    <dbReference type="NCBI Taxonomy" id="1804986"/>
    <lineage>
        <taxon>Bacteria</taxon>
        <taxon>Bacillati</taxon>
        <taxon>Actinomycetota</taxon>
        <taxon>Actinomycetes</taxon>
        <taxon>Pseudonocardiales</taxon>
        <taxon>Pseudonocardiaceae</taxon>
        <taxon>Amycolatopsis</taxon>
    </lineage>
</organism>
<dbReference type="Pfam" id="PF00582">
    <property type="entry name" value="Usp"/>
    <property type="match status" value="2"/>
</dbReference>
<keyword evidence="4" id="KW-1185">Reference proteome</keyword>
<reference evidence="3 4" key="1">
    <citation type="submission" date="2016-04" db="EMBL/GenBank/DDBJ databases">
        <title>Complete genome sequence and analysis of deep-sea sediment isolate, Amycolatopsis sp. WP1.</title>
        <authorList>
            <person name="Wang H."/>
            <person name="Chen S."/>
            <person name="Wu Q."/>
        </authorList>
    </citation>
    <scope>NUCLEOTIDE SEQUENCE [LARGE SCALE GENOMIC DNA]</scope>
    <source>
        <strain evidence="3 4">WP1</strain>
    </source>
</reference>
<feature type="domain" description="UspA" evidence="2">
    <location>
        <begin position="164"/>
        <end position="300"/>
    </location>
</feature>
<dbReference type="AlphaFoldDB" id="A0A344KZX8"/>
<name>A0A344KZX8_9PSEU</name>
<evidence type="ECO:0000259" key="2">
    <source>
        <dbReference type="Pfam" id="PF00582"/>
    </source>
</evidence>